<evidence type="ECO:0000313" key="5">
    <source>
        <dbReference type="Proteomes" id="UP000030752"/>
    </source>
</evidence>
<keyword evidence="1" id="KW-0547">Nucleotide-binding</keyword>
<dbReference type="STRING" id="1220924.W2S356"/>
<dbReference type="AlphaFoldDB" id="W2S356"/>
<organism evidence="4 5">
    <name type="scientific">Cyphellophora europaea (strain CBS 101466)</name>
    <name type="common">Phialophora europaea</name>
    <dbReference type="NCBI Taxonomy" id="1220924"/>
    <lineage>
        <taxon>Eukaryota</taxon>
        <taxon>Fungi</taxon>
        <taxon>Dikarya</taxon>
        <taxon>Ascomycota</taxon>
        <taxon>Pezizomycotina</taxon>
        <taxon>Eurotiomycetes</taxon>
        <taxon>Chaetothyriomycetidae</taxon>
        <taxon>Chaetothyriales</taxon>
        <taxon>Cyphellophoraceae</taxon>
        <taxon>Cyphellophora</taxon>
    </lineage>
</organism>
<dbReference type="PANTHER" id="PTHR24359">
    <property type="entry name" value="SERINE/THREONINE-PROTEIN KINASE SBK1"/>
    <property type="match status" value="1"/>
</dbReference>
<feature type="domain" description="Protein kinase" evidence="3">
    <location>
        <begin position="479"/>
        <end position="812"/>
    </location>
</feature>
<dbReference type="InterPro" id="IPR011009">
    <property type="entry name" value="Kinase-like_dom_sf"/>
</dbReference>
<dbReference type="PROSITE" id="PS50011">
    <property type="entry name" value="PROTEIN_KINASE_DOM"/>
    <property type="match status" value="1"/>
</dbReference>
<feature type="compositionally biased region" description="Polar residues" evidence="2">
    <location>
        <begin position="851"/>
        <end position="863"/>
    </location>
</feature>
<dbReference type="PANTHER" id="PTHR24359:SF37">
    <property type="entry name" value="PROTEIN KINASE DOMAIN-CONTAINING PROTEIN"/>
    <property type="match status" value="1"/>
</dbReference>
<keyword evidence="5" id="KW-1185">Reference proteome</keyword>
<dbReference type="RefSeq" id="XP_008714863.1">
    <property type="nucleotide sequence ID" value="XM_008716641.1"/>
</dbReference>
<feature type="compositionally biased region" description="Polar residues" evidence="2">
    <location>
        <begin position="872"/>
        <end position="891"/>
    </location>
</feature>
<feature type="compositionally biased region" description="Polar residues" evidence="2">
    <location>
        <begin position="80"/>
        <end position="91"/>
    </location>
</feature>
<dbReference type="CDD" id="cd00180">
    <property type="entry name" value="PKc"/>
    <property type="match status" value="1"/>
</dbReference>
<dbReference type="InParanoid" id="W2S356"/>
<dbReference type="GO" id="GO:0004674">
    <property type="term" value="F:protein serine/threonine kinase activity"/>
    <property type="evidence" value="ECO:0007669"/>
    <property type="project" value="TreeGrafter"/>
</dbReference>
<feature type="binding site" evidence="1">
    <location>
        <position position="516"/>
    </location>
    <ligand>
        <name>ATP</name>
        <dbReference type="ChEBI" id="CHEBI:30616"/>
    </ligand>
</feature>
<dbReference type="HOGENOM" id="CLU_311908_0_0_1"/>
<dbReference type="InterPro" id="IPR000719">
    <property type="entry name" value="Prot_kinase_dom"/>
</dbReference>
<dbReference type="GO" id="GO:0005524">
    <property type="term" value="F:ATP binding"/>
    <property type="evidence" value="ECO:0007669"/>
    <property type="project" value="UniProtKB-UniRule"/>
</dbReference>
<accession>W2S356</accession>
<dbReference type="SMART" id="SM00220">
    <property type="entry name" value="S_TKc"/>
    <property type="match status" value="1"/>
</dbReference>
<dbReference type="eggNOG" id="KOG0594">
    <property type="taxonomic scope" value="Eukaryota"/>
</dbReference>
<dbReference type="Proteomes" id="UP000030752">
    <property type="component" value="Unassembled WGS sequence"/>
</dbReference>
<keyword evidence="1" id="KW-0067">ATP-binding</keyword>
<proteinExistence type="predicted"/>
<evidence type="ECO:0000313" key="4">
    <source>
        <dbReference type="EMBL" id="ETN43127.1"/>
    </source>
</evidence>
<gene>
    <name evidence="4" type="ORF">HMPREF1541_02285</name>
</gene>
<dbReference type="VEuPathDB" id="FungiDB:HMPREF1541_02285"/>
<dbReference type="OrthoDB" id="1046782at2759"/>
<name>W2S356_CYPE1</name>
<dbReference type="Gene3D" id="1.10.510.10">
    <property type="entry name" value="Transferase(Phosphotransferase) domain 1"/>
    <property type="match status" value="1"/>
</dbReference>
<dbReference type="Pfam" id="PF00069">
    <property type="entry name" value="Pkinase"/>
    <property type="match status" value="1"/>
</dbReference>
<dbReference type="EMBL" id="KB822718">
    <property type="protein sequence ID" value="ETN43127.1"/>
    <property type="molecule type" value="Genomic_DNA"/>
</dbReference>
<sequence>MSKRKRLSKVFRFPFRDQALSRHAAPSKGTQQASASSTPNIAGTKSQQLPRDGSTGLVHMDQSSVKDPVSSRPFTPKLTLRTNTLDSTQTLEPPEHGQAASRFQRDSSVRTGLGLNPGPYRPSPLRQQGIANTAQPLLEETPKLKQLFPLTIPVRCHIRFNTNHQLQRLLRNAHLNSVSAVDEDDNWSFETKEIDLPDQEIEWYKHDAYHSLQPKKHMQKITDGHPDVREESLYIRHGCFTVEGPPELRQNLKFVRFADVTELAQKSIHAICGFIHEHQYKRFHLDVHWEYSTLQLSVPPECANSSFYEIIKKGLESKLVTNFRGQEYIPRCDLVMFQQTSVIQNIISQDQSLSHGDRDGILESAVSRATHLLLMCVYNEQPMSMFKHLLEVHDIDDGKLEAYVGHGYPPIHDEVCQQDRCLKAIKAIRQSAPQFLPLKVGKDPRFKVWKNDMIIPLHFYDEAEGKPFVTLDDGDDEDITGDREIGRGANGQVLKIWAEPSLHSLPGSLKQTFALKKASNIRLKAFEAEKVMLEKLYDYPHSHITPHFGSWQQDDHTYILLPSARCNLRYYLTTNQPPQLKMTAVKWFFDQLYGLADAIKHVHHIKPAGTLMNPDPKELNFGYHHDIKPENILVFEKVAGVHPVLQISDFGAGSLYDADAQTASRPVDTVRGTRTYFAPAGEPATRPVDMWSLGCCFLELTLWLFGLLDPVHSEQPFTEERKYFPGHDPKDTDDGFWYRRRDGKIELKEPVINRIDSLRERYCKDMEVFQILLEAIRRPDGQRSLLTIDKSTRMDATTLVDCLDSIRKHINLQMRKRPAEDEDDLYARYFDRNLYGTEQALTPIDPFELRTSLTTNPPSSARNSFVEEEPTASASLQPKSGQRQRSTSSLVVQAGQGAEYQPQANGSSLEVNGVNGRAISRTPSPPDDSLANDLDRLQLET</sequence>
<dbReference type="GeneID" id="19969624"/>
<dbReference type="SUPFAM" id="SSF56112">
    <property type="entry name" value="Protein kinase-like (PK-like)"/>
    <property type="match status" value="1"/>
</dbReference>
<dbReference type="PROSITE" id="PS00107">
    <property type="entry name" value="PROTEIN_KINASE_ATP"/>
    <property type="match status" value="1"/>
</dbReference>
<evidence type="ECO:0000256" key="2">
    <source>
        <dbReference type="SAM" id="MobiDB-lite"/>
    </source>
</evidence>
<dbReference type="InterPro" id="IPR017441">
    <property type="entry name" value="Protein_kinase_ATP_BS"/>
</dbReference>
<evidence type="ECO:0000256" key="1">
    <source>
        <dbReference type="PROSITE-ProRule" id="PRU10141"/>
    </source>
</evidence>
<protein>
    <recommendedName>
        <fullName evidence="3">Protein kinase domain-containing protein</fullName>
    </recommendedName>
</protein>
<evidence type="ECO:0000259" key="3">
    <source>
        <dbReference type="PROSITE" id="PS50011"/>
    </source>
</evidence>
<reference evidence="4 5" key="1">
    <citation type="submission" date="2013-03" db="EMBL/GenBank/DDBJ databases">
        <title>The Genome Sequence of Phialophora europaea CBS 101466.</title>
        <authorList>
            <consortium name="The Broad Institute Genomics Platform"/>
            <person name="Cuomo C."/>
            <person name="de Hoog S."/>
            <person name="Gorbushina A."/>
            <person name="Walker B."/>
            <person name="Young S.K."/>
            <person name="Zeng Q."/>
            <person name="Gargeya S."/>
            <person name="Fitzgerald M."/>
            <person name="Haas B."/>
            <person name="Abouelleil A."/>
            <person name="Allen A.W."/>
            <person name="Alvarado L."/>
            <person name="Arachchi H.M."/>
            <person name="Berlin A.M."/>
            <person name="Chapman S.B."/>
            <person name="Gainer-Dewar J."/>
            <person name="Goldberg J."/>
            <person name="Griggs A."/>
            <person name="Gujja S."/>
            <person name="Hansen M."/>
            <person name="Howarth C."/>
            <person name="Imamovic A."/>
            <person name="Ireland A."/>
            <person name="Larimer J."/>
            <person name="McCowan C."/>
            <person name="Murphy C."/>
            <person name="Pearson M."/>
            <person name="Poon T.W."/>
            <person name="Priest M."/>
            <person name="Roberts A."/>
            <person name="Saif S."/>
            <person name="Shea T."/>
            <person name="Sisk P."/>
            <person name="Sykes S."/>
            <person name="Wortman J."/>
            <person name="Nusbaum C."/>
            <person name="Birren B."/>
        </authorList>
    </citation>
    <scope>NUCLEOTIDE SEQUENCE [LARGE SCALE GENOMIC DNA]</scope>
    <source>
        <strain evidence="4 5">CBS 101466</strain>
    </source>
</reference>
<feature type="region of interest" description="Disordered" evidence="2">
    <location>
        <begin position="1"/>
        <end position="127"/>
    </location>
</feature>
<feature type="compositionally biased region" description="Polar residues" evidence="2">
    <location>
        <begin position="28"/>
        <end position="49"/>
    </location>
</feature>
<feature type="region of interest" description="Disordered" evidence="2">
    <location>
        <begin position="849"/>
        <end position="941"/>
    </location>
</feature>